<dbReference type="GO" id="GO:0005524">
    <property type="term" value="F:ATP binding"/>
    <property type="evidence" value="ECO:0007669"/>
    <property type="project" value="InterPro"/>
</dbReference>
<evidence type="ECO:0000259" key="4">
    <source>
        <dbReference type="Pfam" id="PF02374"/>
    </source>
</evidence>
<evidence type="ECO:0000313" key="5">
    <source>
        <dbReference type="EMBL" id="RDU71604.1"/>
    </source>
</evidence>
<dbReference type="GO" id="GO:0015446">
    <property type="term" value="F:ATPase-coupled arsenite transmembrane transporter activity"/>
    <property type="evidence" value="ECO:0007669"/>
    <property type="project" value="UniProtKB-EC"/>
</dbReference>
<dbReference type="CDD" id="cd02035">
    <property type="entry name" value="ArsA"/>
    <property type="match status" value="1"/>
</dbReference>
<dbReference type="GO" id="GO:0016887">
    <property type="term" value="F:ATP hydrolysis activity"/>
    <property type="evidence" value="ECO:0007669"/>
    <property type="project" value="InterPro"/>
</dbReference>
<evidence type="ECO:0000256" key="3">
    <source>
        <dbReference type="ARBA" id="ARBA00066752"/>
    </source>
</evidence>
<dbReference type="InterPro" id="IPR016300">
    <property type="entry name" value="ATPase_ArsA/GET3"/>
</dbReference>
<dbReference type="PANTHER" id="PTHR10803">
    <property type="entry name" value="ARSENICAL PUMP-DRIVING ATPASE ARSENITE-TRANSLOCATING ATPASE"/>
    <property type="match status" value="1"/>
</dbReference>
<keyword evidence="6" id="KW-1185">Reference proteome</keyword>
<dbReference type="InterPro" id="IPR027417">
    <property type="entry name" value="P-loop_NTPase"/>
</dbReference>
<sequence length="300" mass="34560">MDSKIIFVGGKGGVGKSTIASSLACNLCTKDKKILLISTDPAHNLSDLFQIKLSNNITPLDKNLSVLEIDPKKEAQNYIKEISRNNKAFVSPNSYEMLDKYYQSAMENGITQESALFDKLINLTIDTLDSWDHIIIDTAPTGHTLRLFTLANTLKTWNKTILKNQQKNIHLENILGTPQSDENLLNRLEMRYKKYTAFQNLLHDKKSCGIIFVLNPDFLSIKETNRAIQSLSKIDIKALAINKIAPLSKEDFFYNRYKIQEKYLEKINKIFKKYTKWYIPLLDKDILQKNQIQNLLEHIF</sequence>
<reference evidence="5 6" key="1">
    <citation type="submission" date="2018-04" db="EMBL/GenBank/DDBJ databases">
        <title>Novel Campyloabacter and Helicobacter Species and Strains.</title>
        <authorList>
            <person name="Mannion A.J."/>
            <person name="Shen Z."/>
            <person name="Fox J.G."/>
        </authorList>
    </citation>
    <scope>NUCLEOTIDE SEQUENCE [LARGE SCALE GENOMIC DNA]</scope>
    <source>
        <strain evidence="5 6">MIT 04-9362</strain>
    </source>
</reference>
<dbReference type="OrthoDB" id="9780677at2"/>
<comment type="caution">
    <text evidence="5">The sequence shown here is derived from an EMBL/GenBank/DDBJ whole genome shotgun (WGS) entry which is preliminary data.</text>
</comment>
<dbReference type="AlphaFoldDB" id="A0A3D8J425"/>
<dbReference type="NCBIfam" id="TIGR00345">
    <property type="entry name" value="GET3_arsA_TRC40"/>
    <property type="match status" value="1"/>
</dbReference>
<accession>A0A3D8J425</accession>
<dbReference type="Proteomes" id="UP000256695">
    <property type="component" value="Unassembled WGS sequence"/>
</dbReference>
<dbReference type="RefSeq" id="WP_115579653.1">
    <property type="nucleotide sequence ID" value="NZ_NXLX01000027.1"/>
</dbReference>
<feature type="domain" description="ArsA/GET3 Anion-transporting ATPase-like" evidence="4">
    <location>
        <begin position="4"/>
        <end position="297"/>
    </location>
</feature>
<proteinExistence type="inferred from homology"/>
<comment type="similarity">
    <text evidence="1">Belongs to the arsA ATPase family.</text>
</comment>
<dbReference type="InterPro" id="IPR025723">
    <property type="entry name" value="ArsA/GET3_ATPase-like"/>
</dbReference>
<evidence type="ECO:0000256" key="1">
    <source>
        <dbReference type="ARBA" id="ARBA00011040"/>
    </source>
</evidence>
<dbReference type="SUPFAM" id="SSF52540">
    <property type="entry name" value="P-loop containing nucleoside triphosphate hydrolases"/>
    <property type="match status" value="1"/>
</dbReference>
<dbReference type="EMBL" id="NXLX01000027">
    <property type="protein sequence ID" value="RDU71604.1"/>
    <property type="molecule type" value="Genomic_DNA"/>
</dbReference>
<dbReference type="Gene3D" id="3.40.50.300">
    <property type="entry name" value="P-loop containing nucleotide triphosphate hydrolases"/>
    <property type="match status" value="1"/>
</dbReference>
<dbReference type="Pfam" id="PF02374">
    <property type="entry name" value="ArsA_ATPase"/>
    <property type="match status" value="1"/>
</dbReference>
<comment type="catalytic activity">
    <reaction evidence="2">
        <text>arsenite(in) + ATP + H2O = arsenite(out) + ADP + phosphate + H(+)</text>
        <dbReference type="Rhea" id="RHEA:11348"/>
        <dbReference type="ChEBI" id="CHEBI:15377"/>
        <dbReference type="ChEBI" id="CHEBI:15378"/>
        <dbReference type="ChEBI" id="CHEBI:29242"/>
        <dbReference type="ChEBI" id="CHEBI:30616"/>
        <dbReference type="ChEBI" id="CHEBI:43474"/>
        <dbReference type="ChEBI" id="CHEBI:456216"/>
        <dbReference type="EC" id="7.3.2.7"/>
    </reaction>
</comment>
<gene>
    <name evidence="5" type="ORF">CQA57_07670</name>
</gene>
<dbReference type="PANTHER" id="PTHR10803:SF3">
    <property type="entry name" value="ATPASE GET3"/>
    <property type="match status" value="1"/>
</dbReference>
<protein>
    <recommendedName>
        <fullName evidence="3">arsenite-transporting ATPase</fullName>
        <ecNumber evidence="3">7.3.2.7</ecNumber>
    </recommendedName>
</protein>
<evidence type="ECO:0000256" key="2">
    <source>
        <dbReference type="ARBA" id="ARBA00052296"/>
    </source>
</evidence>
<name>A0A3D8J425_9HELI</name>
<organism evidence="5 6">
    <name type="scientific">Helicobacter anseris</name>
    <dbReference type="NCBI Taxonomy" id="375926"/>
    <lineage>
        <taxon>Bacteria</taxon>
        <taxon>Pseudomonadati</taxon>
        <taxon>Campylobacterota</taxon>
        <taxon>Epsilonproteobacteria</taxon>
        <taxon>Campylobacterales</taxon>
        <taxon>Helicobacteraceae</taxon>
        <taxon>Helicobacter</taxon>
    </lineage>
</organism>
<dbReference type="EC" id="7.3.2.7" evidence="3"/>
<evidence type="ECO:0000313" key="6">
    <source>
        <dbReference type="Proteomes" id="UP000256695"/>
    </source>
</evidence>